<dbReference type="InterPro" id="IPR029058">
    <property type="entry name" value="AB_hydrolase_fold"/>
</dbReference>
<evidence type="ECO:0000313" key="13">
    <source>
        <dbReference type="Proteomes" id="UP001470230"/>
    </source>
</evidence>
<dbReference type="InterPro" id="IPR027417">
    <property type="entry name" value="P-loop_NTPase"/>
</dbReference>
<feature type="domain" description="Helicase C-terminal" evidence="10">
    <location>
        <begin position="1306"/>
        <end position="1463"/>
    </location>
</feature>
<dbReference type="InterPro" id="IPR014001">
    <property type="entry name" value="Helicase_ATP-bd"/>
</dbReference>
<protein>
    <recommendedName>
        <fullName evidence="14">Protein translocase subunit SecA</fullName>
    </recommendedName>
</protein>
<evidence type="ECO:0000259" key="9">
    <source>
        <dbReference type="PROSITE" id="PS51192"/>
    </source>
</evidence>
<name>A0ABR2JEU5_9EUKA</name>
<evidence type="ECO:0000259" key="11">
    <source>
        <dbReference type="PROSITE" id="PS51196"/>
    </source>
</evidence>
<dbReference type="InterPro" id="IPR032675">
    <property type="entry name" value="LRR_dom_sf"/>
</dbReference>
<evidence type="ECO:0000256" key="8">
    <source>
        <dbReference type="ARBA" id="ARBA00023136"/>
    </source>
</evidence>
<dbReference type="InterPro" id="IPR011130">
    <property type="entry name" value="SecA_preprotein_X-link_dom"/>
</dbReference>
<dbReference type="SUPFAM" id="SSF81767">
    <property type="entry name" value="Pre-protein crosslinking domain of SecA"/>
    <property type="match status" value="1"/>
</dbReference>
<dbReference type="SMART" id="SM00957">
    <property type="entry name" value="SecA_DEAD"/>
    <property type="match status" value="1"/>
</dbReference>
<dbReference type="Pfam" id="PF21090">
    <property type="entry name" value="P-loop_SecA"/>
    <property type="match status" value="1"/>
</dbReference>
<keyword evidence="7" id="KW-0811">Translocation</keyword>
<dbReference type="InterPro" id="IPR035992">
    <property type="entry name" value="Ricin_B-like_lectins"/>
</dbReference>
<dbReference type="InterPro" id="IPR036670">
    <property type="entry name" value="SecA_X-link_sf"/>
</dbReference>
<dbReference type="Proteomes" id="UP001470230">
    <property type="component" value="Unassembled WGS sequence"/>
</dbReference>
<evidence type="ECO:0000256" key="3">
    <source>
        <dbReference type="ARBA" id="ARBA00022741"/>
    </source>
</evidence>
<dbReference type="CDD" id="cd00519">
    <property type="entry name" value="Lipase_3"/>
    <property type="match status" value="1"/>
</dbReference>
<keyword evidence="4" id="KW-0067">ATP-binding</keyword>
<feature type="domain" description="SecA family profile" evidence="11">
    <location>
        <begin position="891"/>
        <end position="1464"/>
    </location>
</feature>
<evidence type="ECO:0000256" key="4">
    <source>
        <dbReference type="ARBA" id="ARBA00022840"/>
    </source>
</evidence>
<evidence type="ECO:0000256" key="1">
    <source>
        <dbReference type="ARBA" id="ARBA00022448"/>
    </source>
</evidence>
<dbReference type="PROSITE" id="PS51196">
    <property type="entry name" value="SECA_MOTOR_DEAD"/>
    <property type="match status" value="1"/>
</dbReference>
<dbReference type="PROSITE" id="PS51194">
    <property type="entry name" value="HELICASE_CTER"/>
    <property type="match status" value="1"/>
</dbReference>
<dbReference type="InterPro" id="IPR026906">
    <property type="entry name" value="LRR_5"/>
</dbReference>
<dbReference type="InterPro" id="IPR044722">
    <property type="entry name" value="SecA_SF2_C"/>
</dbReference>
<accession>A0ABR2JEU5</accession>
<dbReference type="Gene3D" id="3.90.1440.10">
    <property type="entry name" value="SecA, preprotein cross-linking domain"/>
    <property type="match status" value="1"/>
</dbReference>
<dbReference type="InterPro" id="IPR002921">
    <property type="entry name" value="Fungal_lipase-type"/>
</dbReference>
<keyword evidence="6" id="KW-1278">Translocase</keyword>
<evidence type="ECO:0000256" key="5">
    <source>
        <dbReference type="ARBA" id="ARBA00022927"/>
    </source>
</evidence>
<dbReference type="SUPFAM" id="SSF53474">
    <property type="entry name" value="alpha/beta-Hydrolases"/>
    <property type="match status" value="1"/>
</dbReference>
<dbReference type="PROSITE" id="PS51192">
    <property type="entry name" value="HELICASE_ATP_BIND_1"/>
    <property type="match status" value="1"/>
</dbReference>
<keyword evidence="3" id="KW-0547">Nucleotide-binding</keyword>
<keyword evidence="1" id="KW-0813">Transport</keyword>
<dbReference type="Gene3D" id="2.80.10.50">
    <property type="match status" value="2"/>
</dbReference>
<dbReference type="InterPro" id="IPR011115">
    <property type="entry name" value="SecA_DEAD"/>
</dbReference>
<dbReference type="PRINTS" id="PR00906">
    <property type="entry name" value="SECA"/>
</dbReference>
<keyword evidence="8" id="KW-0472">Membrane</keyword>
<keyword evidence="13" id="KW-1185">Reference proteome</keyword>
<dbReference type="PANTHER" id="PTHR30612">
    <property type="entry name" value="SECA INNER MEMBRANE COMPONENT OF SEC PROTEIN SECRETION SYSTEM"/>
    <property type="match status" value="1"/>
</dbReference>
<dbReference type="Pfam" id="PF07517">
    <property type="entry name" value="SecA_DEAD"/>
    <property type="match status" value="1"/>
</dbReference>
<dbReference type="Gene3D" id="3.80.10.10">
    <property type="entry name" value="Ribonuclease Inhibitor"/>
    <property type="match status" value="2"/>
</dbReference>
<gene>
    <name evidence="12" type="ORF">M9Y10_006692</name>
</gene>
<organism evidence="12 13">
    <name type="scientific">Tritrichomonas musculus</name>
    <dbReference type="NCBI Taxonomy" id="1915356"/>
    <lineage>
        <taxon>Eukaryota</taxon>
        <taxon>Metamonada</taxon>
        <taxon>Parabasalia</taxon>
        <taxon>Tritrichomonadida</taxon>
        <taxon>Tritrichomonadidae</taxon>
        <taxon>Tritrichomonas</taxon>
    </lineage>
</organism>
<sequence length="2038" mass="234483">MNSERLINTGVKGTFPQNISEGPCFISSKLSEKDFITISHQSNNKINLAQKSFDSKQCFIIKFNSDDNYYTIMSLYSHQFLGVPKTNDFNHSFISQFPDAPDYLIQWQIDLNDDEYFIFQLKDTEYYMDFGGYPNSLILNRKRDKDGQKFKIYSIPVIQTGLYIISPKNSTNLALNFLPNSQIDISSYDKTKKSQIVFIQFDPHDGYHSIINFNNLNCLTVTDENQISQKSFFNYDTQKVVIGVFDLSKGEFFIETKTSQLRLTLSKKRTKNSIPLVLEPFDRNNDDQIFELFQFKNANKEQFNKASSTIQKKVEWRYEQQIDIDLKINKINDDLFSNNFKLQILTIPLSVTNISENAFKNCKRIKAVSCDPKWLKLFPNPLNIENIIVPDGVKKIEDDSFQRFLNLKYLRLPSSLSIQNCNPNAFKELYNILEYEGDPIFLKLIHKITLKIAIIPSYVKEIPEEAFAGCSHLIEVEIGQNSQLKIIRSRAFANCEILETFKVPKTVENIAPNAFHGCNKDFKLELTDEKQKLSMVESLILDPDLQRIGDEYKLCCNIESIEISIVTTECEPGVLNSFKYLKFVKCDPMWLNSFLTYNIEMVFIPDGVIQIRQDDFENLIHLKFLEIPETVEYIDEFAFENCNQLTSVKCGSKHLPYLNHKRIKTLILDNSVQEIHRSYFEAFVNLESIVLPETIKNVGLNVFANCKKLAMINNSAIENFINNKISIDESRTIILKEEFENWSNLQSLEIPKSIETIEKGAFDDCINLKILKCDPKWFPFIPKNNIRTLIIPSYITQLKRGDFDEFYSLSSIYLPENVQVDDPRIFDQCENLIMIRGSTSIYKNLSKKTKERCKECKPPKYVKPVYDFQPDKSRVHDETKNRNKRFDLNEDLFFSKSVKHPKETTIEDIVRFDPSLRRLKIYINRVLSYALSGEVQVTKPMNTSLNEITKLCGSICYKIHETFNIVPRPVQILAILSLADDILNNKDSHGAIGEIKTGEGKSLIITILCIILVKYNRTVDVVTSNLELAKRDQKEQSKYFHLFHITTAVLYHRTSDIEFMSNSMNFSSSGIDPAFKNFNLKAFQYPVVYSTNSNFEFVYLYSIFNMSPRTRPFDVVLVDEVDSMFIDESDSPAIISKDVNFAFSRDIFQIVFLLHTWKTSEIIKILKYYLPNASEFKEESIEVLKNAALIAVNKTKDVDYIIENDQIVIIDRNTGFKRLGSRWRGYIHEMIEIKEGFEPKSPSVSFCQITQHGYFNLYKKIAGVTGTIGNKGDEELLKSGYNVNIFKVPRHYASQMDVFLKKRPDSLSDIFSMVSNEINEVTEQKRPVLVIWDSIYQAEKFLEEKNYPYAQKIIGKDPSEDRESIQNAGITETVTIATAAAGRGVDIKLTNEAIEAGGLHVIIPMQMPNQRALEQAAGRSGRQGQPGSVSIYTSDEDKYVKTPEFKKAYDNLVKLELRFSNYLNNYFSWMKGPMRYGFREDPIFPYASDYKVALTILARCISFFINQNPIALGIHYKTLVEGFKNLALETSQLAWSIFFSNLWNNPDKCDDFTYCERMYNDFINELNNWFHPTKSKTIEKAMWYIRIQLIKEMDLECVIVNGIKIASYVLCVVFPEAAPTIRLINGTVLAGGLEIYHQLQNGDKVNWAQVLICAGGGAVRSIINDKCGPFKKIALYGLDLSEGVLYGMAEAFANDKEKPEFPQLPMNLKGFGQETGKWLAELIKEKQGKKAYRPKKPKMRIKPKIRVPQLEVEFIRKSMSLAGSAYDGDFETGEVVFSCEINEKYKPIFYCLEESDDLYVVIRGSKTKFDWITDFDCHEVKHEIDGSYIYFHKGFYNAANYILSKVDHFLNKEYKTIYFVGHSYAAAVSSVLCVLTKTQNKFKNKKIFAMAFAPAPSMSRCPPTVSNCIFAFINRNDIVPHMSLYNLLNTVRIYDTNCDLYVNACKKILNLCKNEWAKALVLAIEICIGDIIDNIHIESLHVRKVKGTLFGIGMCTATQLDDCRLIELDLPNTLVLTVTSVNDHFMSNYIKNFKKIEI</sequence>
<dbReference type="Gene3D" id="3.40.50.300">
    <property type="entry name" value="P-loop containing nucleotide triphosphate hydrolases"/>
    <property type="match status" value="3"/>
</dbReference>
<dbReference type="SUPFAM" id="SSF52540">
    <property type="entry name" value="P-loop containing nucleoside triphosphate hydrolases"/>
    <property type="match status" value="2"/>
</dbReference>
<dbReference type="Pfam" id="PF13306">
    <property type="entry name" value="LRR_5"/>
    <property type="match status" value="5"/>
</dbReference>
<dbReference type="Pfam" id="PF01764">
    <property type="entry name" value="Lipase_3"/>
    <property type="match status" value="1"/>
</dbReference>
<dbReference type="EMBL" id="JAPFFF010000012">
    <property type="protein sequence ID" value="KAK8876478.1"/>
    <property type="molecule type" value="Genomic_DNA"/>
</dbReference>
<dbReference type="Gene3D" id="3.40.50.1820">
    <property type="entry name" value="alpha/beta hydrolase"/>
    <property type="match status" value="1"/>
</dbReference>
<dbReference type="SUPFAM" id="SSF52058">
    <property type="entry name" value="L domain-like"/>
    <property type="match status" value="2"/>
</dbReference>
<evidence type="ECO:0000256" key="6">
    <source>
        <dbReference type="ARBA" id="ARBA00022967"/>
    </source>
</evidence>
<proteinExistence type="predicted"/>
<dbReference type="InterPro" id="IPR000185">
    <property type="entry name" value="SecA"/>
</dbReference>
<dbReference type="InterPro" id="IPR014018">
    <property type="entry name" value="SecA_motor_DEAD"/>
</dbReference>
<evidence type="ECO:0000256" key="7">
    <source>
        <dbReference type="ARBA" id="ARBA00023010"/>
    </source>
</evidence>
<evidence type="ECO:0000313" key="12">
    <source>
        <dbReference type="EMBL" id="KAK8876478.1"/>
    </source>
</evidence>
<keyword evidence="5" id="KW-0653">Protein transport</keyword>
<feature type="domain" description="Helicase ATP-binding" evidence="9">
    <location>
        <begin position="982"/>
        <end position="1175"/>
    </location>
</feature>
<dbReference type="PANTHER" id="PTHR30612:SF0">
    <property type="entry name" value="CHLOROPLAST PROTEIN-TRANSPORTING ATPASE"/>
    <property type="match status" value="1"/>
</dbReference>
<evidence type="ECO:0000259" key="10">
    <source>
        <dbReference type="PROSITE" id="PS51194"/>
    </source>
</evidence>
<dbReference type="Gene3D" id="3.40.50.12480">
    <property type="match status" value="1"/>
</dbReference>
<reference evidence="12 13" key="1">
    <citation type="submission" date="2024-04" db="EMBL/GenBank/DDBJ databases">
        <title>Tritrichomonas musculus Genome.</title>
        <authorList>
            <person name="Alves-Ferreira E."/>
            <person name="Grigg M."/>
            <person name="Lorenzi H."/>
            <person name="Galac M."/>
        </authorList>
    </citation>
    <scope>NUCLEOTIDE SEQUENCE [LARGE SCALE GENOMIC DNA]</scope>
    <source>
        <strain evidence="12 13">EAF2021</strain>
    </source>
</reference>
<dbReference type="InterPro" id="IPR001650">
    <property type="entry name" value="Helicase_C-like"/>
</dbReference>
<dbReference type="Pfam" id="PF01043">
    <property type="entry name" value="SecA_PP_bind"/>
    <property type="match status" value="1"/>
</dbReference>
<evidence type="ECO:0000256" key="2">
    <source>
        <dbReference type="ARBA" id="ARBA00022490"/>
    </source>
</evidence>
<comment type="caution">
    <text evidence="12">The sequence shown here is derived from an EMBL/GenBank/DDBJ whole genome shotgun (WGS) entry which is preliminary data.</text>
</comment>
<dbReference type="SUPFAM" id="SSF50370">
    <property type="entry name" value="Ricin B-like lectins"/>
    <property type="match status" value="2"/>
</dbReference>
<keyword evidence="2" id="KW-0963">Cytoplasm</keyword>
<evidence type="ECO:0008006" key="14">
    <source>
        <dbReference type="Google" id="ProtNLM"/>
    </source>
</evidence>